<sequence length="97" mass="11077">MIYHFCNKLTKLRRKKYIYYSTNFKMTKMNLKMWGPILVGAIIVAIAIIIEVMYSMSLLKPVPYAFSYVPGGIDYAGEFLAIIGLALIMIGGIFKRE</sequence>
<keyword evidence="1" id="KW-1133">Transmembrane helix</keyword>
<evidence type="ECO:0000256" key="1">
    <source>
        <dbReference type="SAM" id="Phobius"/>
    </source>
</evidence>
<reference evidence="2 3" key="1">
    <citation type="submission" date="2014-03" db="EMBL/GenBank/DDBJ databases">
        <title>Draft genome sequence of the novel thermoacidophilic archaea Acidianus copahuensis ALE1 strain, isolated from Copahue volcanic area in Neuquen Argentina.</title>
        <authorList>
            <person name="Urbieta M.S."/>
            <person name="Rascovan N."/>
            <person name="Castro C."/>
            <person name="Revale S."/>
            <person name="Giaveno M.A."/>
            <person name="Vazquez M.P."/>
            <person name="Donati E.R."/>
        </authorList>
    </citation>
    <scope>NUCLEOTIDE SEQUENCE [LARGE SCALE GENOMIC DNA]</scope>
    <source>
        <strain evidence="2 3">ALE1</strain>
    </source>
</reference>
<evidence type="ECO:0000313" key="3">
    <source>
        <dbReference type="Proteomes" id="UP000024332"/>
    </source>
</evidence>
<dbReference type="EMBL" id="JFZT01000021">
    <property type="protein sequence ID" value="EZQ10562.1"/>
    <property type="molecule type" value="Genomic_DNA"/>
</dbReference>
<organism evidence="2 3">
    <name type="scientific">Candidatus Acidianus copahuensis</name>
    <dbReference type="NCBI Taxonomy" id="1160895"/>
    <lineage>
        <taxon>Archaea</taxon>
        <taxon>Thermoproteota</taxon>
        <taxon>Thermoprotei</taxon>
        <taxon>Sulfolobales</taxon>
        <taxon>Sulfolobaceae</taxon>
        <taxon>Acidianus</taxon>
    </lineage>
</organism>
<keyword evidence="1" id="KW-0812">Transmembrane</keyword>
<dbReference type="Proteomes" id="UP000024332">
    <property type="component" value="Unassembled WGS sequence"/>
</dbReference>
<feature type="transmembrane region" description="Helical" evidence="1">
    <location>
        <begin position="75"/>
        <end position="94"/>
    </location>
</feature>
<feature type="transmembrane region" description="Helical" evidence="1">
    <location>
        <begin position="33"/>
        <end position="55"/>
    </location>
</feature>
<comment type="caution">
    <text evidence="2">The sequence shown here is derived from an EMBL/GenBank/DDBJ whole genome shotgun (WGS) entry which is preliminary data.</text>
</comment>
<keyword evidence="3" id="KW-1185">Reference proteome</keyword>
<keyword evidence="1" id="KW-0472">Membrane</keyword>
<proteinExistence type="predicted"/>
<evidence type="ECO:0000313" key="2">
    <source>
        <dbReference type="EMBL" id="EZQ10562.1"/>
    </source>
</evidence>
<name>A0A031LQB6_9CREN</name>
<gene>
    <name evidence="2" type="ORF">CM19_03780</name>
</gene>
<dbReference type="STRING" id="1160895.CM19_03780"/>
<dbReference type="AlphaFoldDB" id="A0A031LQB6"/>
<protein>
    <submittedName>
        <fullName evidence="2">Uncharacterized protein</fullName>
    </submittedName>
</protein>
<accession>A0A031LQB6</accession>